<dbReference type="FunFam" id="3.30.1360.210:FF:000001">
    <property type="entry name" value="60S ribosomal protein L22 1"/>
    <property type="match status" value="1"/>
</dbReference>
<dbReference type="Gene3D" id="3.30.1360.210">
    <property type="match status" value="1"/>
</dbReference>
<gene>
    <name evidence="7" type="ORF">ACA1_361020</name>
</gene>
<evidence type="ECO:0000256" key="2">
    <source>
        <dbReference type="ARBA" id="ARBA00022980"/>
    </source>
</evidence>
<dbReference type="GO" id="GO:0002181">
    <property type="term" value="P:cytoplasmic translation"/>
    <property type="evidence" value="ECO:0007669"/>
    <property type="project" value="TreeGrafter"/>
</dbReference>
<evidence type="ECO:0000256" key="3">
    <source>
        <dbReference type="ARBA" id="ARBA00023274"/>
    </source>
</evidence>
<reference evidence="7 8" key="1">
    <citation type="journal article" date="2013" name="Genome Biol.">
        <title>Genome of Acanthamoeba castellanii highlights extensive lateral gene transfer and early evolution of tyrosine kinase signaling.</title>
        <authorList>
            <person name="Clarke M."/>
            <person name="Lohan A.J."/>
            <person name="Liu B."/>
            <person name="Lagkouvardos I."/>
            <person name="Roy S."/>
            <person name="Zafar N."/>
            <person name="Bertelli C."/>
            <person name="Schilde C."/>
            <person name="Kianianmomeni A."/>
            <person name="Burglin T.R."/>
            <person name="Frech C."/>
            <person name="Turcotte B."/>
            <person name="Kopec K.O."/>
            <person name="Synnott J.M."/>
            <person name="Choo C."/>
            <person name="Paponov I."/>
            <person name="Finkler A."/>
            <person name="Soon Heng Tan C."/>
            <person name="Hutchins A.P."/>
            <person name="Weinmeier T."/>
            <person name="Rattei T."/>
            <person name="Chu J.S."/>
            <person name="Gimenez G."/>
            <person name="Irimia M."/>
            <person name="Rigden D.J."/>
            <person name="Fitzpatrick D.A."/>
            <person name="Lorenzo-Morales J."/>
            <person name="Bateman A."/>
            <person name="Chiu C.H."/>
            <person name="Tang P."/>
            <person name="Hegemann P."/>
            <person name="Fromm H."/>
            <person name="Raoult D."/>
            <person name="Greub G."/>
            <person name="Miranda-Saavedra D."/>
            <person name="Chen N."/>
            <person name="Nash P."/>
            <person name="Ginger M.L."/>
            <person name="Horn M."/>
            <person name="Schaap P."/>
            <person name="Caler L."/>
            <person name="Loftus B."/>
        </authorList>
    </citation>
    <scope>NUCLEOTIDE SEQUENCE [LARGE SCALE GENOMIC DNA]</scope>
    <source>
        <strain evidence="7 8">Neff</strain>
    </source>
</reference>
<name>L8HF78_ACACF</name>
<dbReference type="GO" id="GO:0005737">
    <property type="term" value="C:cytoplasm"/>
    <property type="evidence" value="ECO:0007669"/>
    <property type="project" value="UniProtKB-ARBA"/>
</dbReference>
<dbReference type="EMBL" id="KB007867">
    <property type="protein sequence ID" value="ELR23066.1"/>
    <property type="molecule type" value="Genomic_DNA"/>
</dbReference>
<dbReference type="OrthoDB" id="10259820at2759"/>
<evidence type="ECO:0000313" key="7">
    <source>
        <dbReference type="EMBL" id="ELR23066.1"/>
    </source>
</evidence>
<feature type="region of interest" description="Disordered" evidence="6">
    <location>
        <begin position="1"/>
        <end position="40"/>
    </location>
</feature>
<feature type="compositionally biased region" description="Basic residues" evidence="6">
    <location>
        <begin position="87"/>
        <end position="98"/>
    </location>
</feature>
<evidence type="ECO:0000256" key="4">
    <source>
        <dbReference type="ARBA" id="ARBA00040613"/>
    </source>
</evidence>
<dbReference type="Proteomes" id="UP000011083">
    <property type="component" value="Unassembled WGS sequence"/>
</dbReference>
<dbReference type="InterPro" id="IPR002671">
    <property type="entry name" value="Ribosomal_eL22"/>
</dbReference>
<dbReference type="GeneID" id="14924036"/>
<proteinExistence type="inferred from homology"/>
<dbReference type="PANTHER" id="PTHR10064">
    <property type="entry name" value="60S RIBOSOMAL PROTEIN L22"/>
    <property type="match status" value="1"/>
</dbReference>
<keyword evidence="8" id="KW-1185">Reference proteome</keyword>
<dbReference type="GO" id="GO:1990904">
    <property type="term" value="C:ribonucleoprotein complex"/>
    <property type="evidence" value="ECO:0007669"/>
    <property type="project" value="UniProtKB-KW"/>
</dbReference>
<evidence type="ECO:0000256" key="1">
    <source>
        <dbReference type="ARBA" id="ARBA00007817"/>
    </source>
</evidence>
<evidence type="ECO:0000256" key="6">
    <source>
        <dbReference type="SAM" id="MobiDB-lite"/>
    </source>
</evidence>
<dbReference type="Pfam" id="PF01776">
    <property type="entry name" value="Ribosomal_L22e"/>
    <property type="match status" value="1"/>
</dbReference>
<keyword evidence="3" id="KW-0687">Ribonucleoprotein</keyword>
<sequence length="214" mass="22900">MSTAAKGKSTKAAPKKAATPAKETKAAAPKAAAPKPAAAPAKAVAAKKEAAKKAAAPAKAAAAKAAVAKPAAVKAQTPKVKVAPAKPKVKKVKGKGKGKPKKKVLKFVLDLSDPVEDGIMDPNSFEKYLHDRIKVNGKAGQLGNSVKITREKTKLTVSSTIPFSKKYVKYLTKKYLKKQQLRDWLRVVSQSKNTYKLKYFNIHDQDEDAAAEEQ</sequence>
<dbReference type="OMA" id="AEDHIMD"/>
<feature type="region of interest" description="Disordered" evidence="6">
    <location>
        <begin position="69"/>
        <end position="98"/>
    </location>
</feature>
<dbReference type="STRING" id="1257118.L8HF78"/>
<dbReference type="PANTHER" id="PTHR10064:SF0">
    <property type="entry name" value="FI24544P1-RELATED"/>
    <property type="match status" value="1"/>
</dbReference>
<dbReference type="GO" id="GO:0005840">
    <property type="term" value="C:ribosome"/>
    <property type="evidence" value="ECO:0007669"/>
    <property type="project" value="UniProtKB-KW"/>
</dbReference>
<protein>
    <recommendedName>
        <fullName evidence="4">Large ribosomal subunit protein eL22</fullName>
    </recommendedName>
    <alternativeName>
        <fullName evidence="5">60S ribosomal protein L22</fullName>
    </alternativeName>
</protein>
<dbReference type="RefSeq" id="XP_004352543.1">
    <property type="nucleotide sequence ID" value="XM_004352491.1"/>
</dbReference>
<dbReference type="KEGG" id="acan:ACA1_361020"/>
<accession>L8HF78</accession>
<comment type="similarity">
    <text evidence="1">Belongs to the eukaryotic ribosomal protein eL22 family.</text>
</comment>
<keyword evidence="2" id="KW-0689">Ribosomal protein</keyword>
<dbReference type="VEuPathDB" id="AmoebaDB:ACA1_361020"/>
<feature type="compositionally biased region" description="Low complexity" evidence="6">
    <location>
        <begin position="69"/>
        <end position="86"/>
    </location>
</feature>
<dbReference type="InterPro" id="IPR038526">
    <property type="entry name" value="Ribosomal_eL22_sf"/>
</dbReference>
<dbReference type="AlphaFoldDB" id="L8HF78"/>
<dbReference type="GO" id="GO:0003723">
    <property type="term" value="F:RNA binding"/>
    <property type="evidence" value="ECO:0007669"/>
    <property type="project" value="TreeGrafter"/>
</dbReference>
<organism evidence="7 8">
    <name type="scientific">Acanthamoeba castellanii (strain ATCC 30010 / Neff)</name>
    <dbReference type="NCBI Taxonomy" id="1257118"/>
    <lineage>
        <taxon>Eukaryota</taxon>
        <taxon>Amoebozoa</taxon>
        <taxon>Discosea</taxon>
        <taxon>Longamoebia</taxon>
        <taxon>Centramoebida</taxon>
        <taxon>Acanthamoebidae</taxon>
        <taxon>Acanthamoeba</taxon>
    </lineage>
</organism>
<evidence type="ECO:0000313" key="8">
    <source>
        <dbReference type="Proteomes" id="UP000011083"/>
    </source>
</evidence>
<evidence type="ECO:0000256" key="5">
    <source>
        <dbReference type="ARBA" id="ARBA00041214"/>
    </source>
</evidence>
<dbReference type="GO" id="GO:0003735">
    <property type="term" value="F:structural constituent of ribosome"/>
    <property type="evidence" value="ECO:0007669"/>
    <property type="project" value="InterPro"/>
</dbReference>